<feature type="transmembrane region" description="Helical" evidence="1">
    <location>
        <begin position="61"/>
        <end position="85"/>
    </location>
</feature>
<dbReference type="RefSeq" id="WP_088270013.1">
    <property type="nucleotide sequence ID" value="NZ_BMKI01000009.1"/>
</dbReference>
<reference evidence="3" key="1">
    <citation type="journal article" date="2019" name="Int. J. Syst. Evol. Microbiol.">
        <title>The Global Catalogue of Microorganisms (GCM) 10K type strain sequencing project: providing services to taxonomists for standard genome sequencing and annotation.</title>
        <authorList>
            <consortium name="The Broad Institute Genomics Platform"/>
            <consortium name="The Broad Institute Genome Sequencing Center for Infectious Disease"/>
            <person name="Wu L."/>
            <person name="Ma J."/>
        </authorList>
    </citation>
    <scope>NUCLEOTIDE SEQUENCE [LARGE SCALE GENOMIC DNA]</scope>
    <source>
        <strain evidence="3">CGMCC 1.15942</strain>
    </source>
</reference>
<keyword evidence="1" id="KW-1133">Transmembrane helix</keyword>
<comment type="caution">
    <text evidence="2">The sequence shown here is derived from an EMBL/GenBank/DDBJ whole genome shotgun (WGS) entry which is preliminary data.</text>
</comment>
<sequence>MTFIYGALKVDFSGNTPNESYGLLYSFFVLPAIFVVYLVAFLVNIFVAGKFLKDFKRKSRLLQLLISIYGTTLLIGGIIFLRMGYLALFPYVAFFAPGTIGICLTTICLAVTGWLIVDKSADEIKDHPEKLEVKTIIIGLFLPICVLGITVGARIGMLTMAQGNRDEEYRKTIEQKLQGHGMIGDVKIIKAYDSSGKSDRVQLDYTMTQDGITVYSKGVLYRSDQKSGWILEDSSLTTYNKSIETILQVPAHSKEAKEFLDTFKQEVEKSIKKSKLTDKIGLDTPLEKNEIRTAYDLPYLAFNYEQDLKEIRQLAEKNARSSDKKKAAFGGFAALSIEQLMNTHTIIANMPIQYPYVEGSDFDEREANAVLYQALVIKNLDYSKLMDGYYEISVDEQRTRSIISIKDQHLDGMLDIMSMSMLENPTDDLGSFSSSDYMEW</sequence>
<keyword evidence="1" id="KW-0472">Membrane</keyword>
<feature type="transmembrane region" description="Helical" evidence="1">
    <location>
        <begin position="91"/>
        <end position="116"/>
    </location>
</feature>
<name>A0ABQ1PME9_9ENTE</name>
<evidence type="ECO:0000313" key="3">
    <source>
        <dbReference type="Proteomes" id="UP000630615"/>
    </source>
</evidence>
<dbReference type="Proteomes" id="UP000630615">
    <property type="component" value="Unassembled WGS sequence"/>
</dbReference>
<gene>
    <name evidence="2" type="ORF">GCM10011573_31460</name>
</gene>
<feature type="transmembrane region" description="Helical" evidence="1">
    <location>
        <begin position="136"/>
        <end position="157"/>
    </location>
</feature>
<evidence type="ECO:0000313" key="2">
    <source>
        <dbReference type="EMBL" id="GGC99619.1"/>
    </source>
</evidence>
<feature type="transmembrane region" description="Helical" evidence="1">
    <location>
        <begin position="23"/>
        <end position="49"/>
    </location>
</feature>
<keyword evidence="3" id="KW-1185">Reference proteome</keyword>
<protein>
    <submittedName>
        <fullName evidence="2">Uncharacterized protein</fullName>
    </submittedName>
</protein>
<evidence type="ECO:0000256" key="1">
    <source>
        <dbReference type="SAM" id="Phobius"/>
    </source>
</evidence>
<accession>A0ABQ1PME9</accession>
<organism evidence="2 3">
    <name type="scientific">Enterococcus wangshanyuanii</name>
    <dbReference type="NCBI Taxonomy" id="2005703"/>
    <lineage>
        <taxon>Bacteria</taxon>
        <taxon>Bacillati</taxon>
        <taxon>Bacillota</taxon>
        <taxon>Bacilli</taxon>
        <taxon>Lactobacillales</taxon>
        <taxon>Enterococcaceae</taxon>
        <taxon>Enterococcus</taxon>
    </lineage>
</organism>
<dbReference type="EMBL" id="BMKI01000009">
    <property type="protein sequence ID" value="GGC99619.1"/>
    <property type="molecule type" value="Genomic_DNA"/>
</dbReference>
<keyword evidence="1" id="KW-0812">Transmembrane</keyword>
<proteinExistence type="predicted"/>